<reference evidence="7" key="1">
    <citation type="journal article" date="2019" name="Int. J. Syst. Evol. Microbiol.">
        <title>The Global Catalogue of Microorganisms (GCM) 10K type strain sequencing project: providing services to taxonomists for standard genome sequencing and annotation.</title>
        <authorList>
            <consortium name="The Broad Institute Genomics Platform"/>
            <consortium name="The Broad Institute Genome Sequencing Center for Infectious Disease"/>
            <person name="Wu L."/>
            <person name="Ma J."/>
        </authorList>
    </citation>
    <scope>NUCLEOTIDE SEQUENCE [LARGE SCALE GENOMIC DNA]</scope>
    <source>
        <strain evidence="7">JCM 18081</strain>
    </source>
</reference>
<keyword evidence="1" id="KW-0963">Cytoplasm</keyword>
<dbReference type="InterPro" id="IPR013751">
    <property type="entry name" value="ACP_syn_III_N"/>
</dbReference>
<dbReference type="EMBL" id="BAABIG010000061">
    <property type="protein sequence ID" value="GAA4815729.1"/>
    <property type="molecule type" value="Genomic_DNA"/>
</dbReference>
<name>A0ABP9CUU4_9ACTN</name>
<evidence type="ECO:0000256" key="3">
    <source>
        <dbReference type="ARBA" id="ARBA00023315"/>
    </source>
</evidence>
<protein>
    <submittedName>
        <fullName evidence="6">Ketoacyl-ACP synthase III</fullName>
    </submittedName>
</protein>
<gene>
    <name evidence="6" type="ORF">GCM10023220_54790</name>
</gene>
<dbReference type="InterPro" id="IPR016039">
    <property type="entry name" value="Thiolase-like"/>
</dbReference>
<evidence type="ECO:0000313" key="7">
    <source>
        <dbReference type="Proteomes" id="UP001501265"/>
    </source>
</evidence>
<evidence type="ECO:0000256" key="1">
    <source>
        <dbReference type="ARBA" id="ARBA00022490"/>
    </source>
</evidence>
<keyword evidence="7" id="KW-1185">Reference proteome</keyword>
<dbReference type="SUPFAM" id="SSF53901">
    <property type="entry name" value="Thiolase-like"/>
    <property type="match status" value="1"/>
</dbReference>
<dbReference type="RefSeq" id="WP_345623023.1">
    <property type="nucleotide sequence ID" value="NZ_BAABIG010000061.1"/>
</dbReference>
<evidence type="ECO:0000313" key="6">
    <source>
        <dbReference type="EMBL" id="GAA4815729.1"/>
    </source>
</evidence>
<organism evidence="6 7">
    <name type="scientific">Streptomyces ziwulingensis</name>
    <dbReference type="NCBI Taxonomy" id="1045501"/>
    <lineage>
        <taxon>Bacteria</taxon>
        <taxon>Bacillati</taxon>
        <taxon>Actinomycetota</taxon>
        <taxon>Actinomycetes</taxon>
        <taxon>Kitasatosporales</taxon>
        <taxon>Streptomycetaceae</taxon>
        <taxon>Streptomyces</taxon>
    </lineage>
</organism>
<comment type="caution">
    <text evidence="6">The sequence shown here is derived from an EMBL/GenBank/DDBJ whole genome shotgun (WGS) entry which is preliminary data.</text>
</comment>
<evidence type="ECO:0000259" key="5">
    <source>
        <dbReference type="Pfam" id="PF08545"/>
    </source>
</evidence>
<keyword evidence="2" id="KW-0808">Transferase</keyword>
<keyword evidence="3" id="KW-0012">Acyltransferase</keyword>
<sequence length="331" mass="35248">MTTYSRILQVSVHVPEDFQTAQQIEEILRARNPAGSLLPGTLQQMYGLRQRRTVPDTVWPSDLAALAGRQALHAAGLPSSAVDLLIYAAVSEDMEEPATAHIVAHKLAVTAPVFDIKNACNGVLDAMHVADALIRTGQHRRVLIVTGETGSRLSRWTLPERAEWIHALSSLTAGDMGAAVLLGAGTAPGIVGAKFFANSGGWPAATMVNPYFGDDRERVLRIDSDALVASFAGMDRAGRDTLDGLRVTMEELDLVCVHQASTAFTRLFCQTLGVDPAKVIPTFAQHGNVGTATLPLQLARAVEQRRLAPGDLVGLFGLASGASAGAMVVRW</sequence>
<evidence type="ECO:0000259" key="4">
    <source>
        <dbReference type="Pfam" id="PF08541"/>
    </source>
</evidence>
<feature type="domain" description="Beta-ketoacyl-[acyl-carrier-protein] synthase III N-terminal" evidence="5">
    <location>
        <begin position="114"/>
        <end position="197"/>
    </location>
</feature>
<feature type="domain" description="Beta-ketoacyl-[acyl-carrier-protein] synthase III C-terminal" evidence="4">
    <location>
        <begin position="246"/>
        <end position="331"/>
    </location>
</feature>
<dbReference type="Pfam" id="PF08541">
    <property type="entry name" value="ACP_syn_III_C"/>
    <property type="match status" value="1"/>
</dbReference>
<dbReference type="PANTHER" id="PTHR34069">
    <property type="entry name" value="3-OXOACYL-[ACYL-CARRIER-PROTEIN] SYNTHASE 3"/>
    <property type="match status" value="1"/>
</dbReference>
<accession>A0ABP9CUU4</accession>
<dbReference type="PANTHER" id="PTHR34069:SF3">
    <property type="entry name" value="ACYL-COA:ACYL-COA ALKYLTRANSFERASE"/>
    <property type="match status" value="1"/>
</dbReference>
<dbReference type="Gene3D" id="3.40.47.10">
    <property type="match status" value="2"/>
</dbReference>
<dbReference type="CDD" id="cd00830">
    <property type="entry name" value="KAS_III"/>
    <property type="match status" value="1"/>
</dbReference>
<evidence type="ECO:0000256" key="2">
    <source>
        <dbReference type="ARBA" id="ARBA00022679"/>
    </source>
</evidence>
<dbReference type="Proteomes" id="UP001501265">
    <property type="component" value="Unassembled WGS sequence"/>
</dbReference>
<dbReference type="Pfam" id="PF08545">
    <property type="entry name" value="ACP_syn_III"/>
    <property type="match status" value="1"/>
</dbReference>
<proteinExistence type="predicted"/>
<dbReference type="InterPro" id="IPR013747">
    <property type="entry name" value="ACP_syn_III_C"/>
</dbReference>